<sequence length="87" mass="9945">MIRCDRTHASGVGAAFIIRTEINFKLIKKESTQKRELLAIELSEKCKKLLIISEYTSPKSSSVYDFLQPLTKNYQNAVILADFISYN</sequence>
<dbReference type="EMBL" id="REGN01002451">
    <property type="protein sequence ID" value="RNA27999.1"/>
    <property type="molecule type" value="Genomic_DNA"/>
</dbReference>
<dbReference type="Gene3D" id="3.60.10.10">
    <property type="entry name" value="Endonuclease/exonuclease/phosphatase"/>
    <property type="match status" value="1"/>
</dbReference>
<evidence type="ECO:0000313" key="2">
    <source>
        <dbReference type="Proteomes" id="UP000276133"/>
    </source>
</evidence>
<accession>A0A3M7RX30</accession>
<protein>
    <submittedName>
        <fullName evidence="1">Uncharacterized protein</fullName>
    </submittedName>
</protein>
<evidence type="ECO:0000313" key="1">
    <source>
        <dbReference type="EMBL" id="RNA27999.1"/>
    </source>
</evidence>
<comment type="caution">
    <text evidence="1">The sequence shown here is derived from an EMBL/GenBank/DDBJ whole genome shotgun (WGS) entry which is preliminary data.</text>
</comment>
<dbReference type="AlphaFoldDB" id="A0A3M7RX30"/>
<dbReference type="OrthoDB" id="5953030at2759"/>
<proteinExistence type="predicted"/>
<gene>
    <name evidence="1" type="ORF">BpHYR1_040054</name>
</gene>
<organism evidence="1 2">
    <name type="scientific">Brachionus plicatilis</name>
    <name type="common">Marine rotifer</name>
    <name type="synonym">Brachionus muelleri</name>
    <dbReference type="NCBI Taxonomy" id="10195"/>
    <lineage>
        <taxon>Eukaryota</taxon>
        <taxon>Metazoa</taxon>
        <taxon>Spiralia</taxon>
        <taxon>Gnathifera</taxon>
        <taxon>Rotifera</taxon>
        <taxon>Eurotatoria</taxon>
        <taxon>Monogononta</taxon>
        <taxon>Pseudotrocha</taxon>
        <taxon>Ploima</taxon>
        <taxon>Brachionidae</taxon>
        <taxon>Brachionus</taxon>
    </lineage>
</organism>
<keyword evidence="2" id="KW-1185">Reference proteome</keyword>
<name>A0A3M7RX30_BRAPC</name>
<reference evidence="1 2" key="1">
    <citation type="journal article" date="2018" name="Sci. Rep.">
        <title>Genomic signatures of local adaptation to the degree of environmental predictability in rotifers.</title>
        <authorList>
            <person name="Franch-Gras L."/>
            <person name="Hahn C."/>
            <person name="Garcia-Roger E.M."/>
            <person name="Carmona M.J."/>
            <person name="Serra M."/>
            <person name="Gomez A."/>
        </authorList>
    </citation>
    <scope>NUCLEOTIDE SEQUENCE [LARGE SCALE GENOMIC DNA]</scope>
    <source>
        <strain evidence="1">HYR1</strain>
    </source>
</reference>
<dbReference type="InterPro" id="IPR036691">
    <property type="entry name" value="Endo/exonu/phosph_ase_sf"/>
</dbReference>
<dbReference type="Proteomes" id="UP000276133">
    <property type="component" value="Unassembled WGS sequence"/>
</dbReference>